<dbReference type="GeneID" id="24850576"/>
<dbReference type="AlphaFoldDB" id="A0A0E3PW63"/>
<organism evidence="2 3">
    <name type="scientific">Methanosarcina mazei WWM610</name>
    <dbReference type="NCBI Taxonomy" id="1434117"/>
    <lineage>
        <taxon>Archaea</taxon>
        <taxon>Methanobacteriati</taxon>
        <taxon>Methanobacteriota</taxon>
        <taxon>Stenosarchaea group</taxon>
        <taxon>Methanomicrobia</taxon>
        <taxon>Methanosarcinales</taxon>
        <taxon>Methanosarcinaceae</taxon>
        <taxon>Methanosarcina</taxon>
    </lineage>
</organism>
<dbReference type="HOGENOM" id="CLU_1727231_0_0_2"/>
<evidence type="ECO:0000313" key="3">
    <source>
        <dbReference type="Proteomes" id="UP000033058"/>
    </source>
</evidence>
<feature type="compositionally biased region" description="Polar residues" evidence="1">
    <location>
        <begin position="1"/>
        <end position="11"/>
    </location>
</feature>
<accession>A0A0E3PW63</accession>
<proteinExistence type="predicted"/>
<protein>
    <submittedName>
        <fullName evidence="2">Uncharacterized protein</fullName>
    </submittedName>
</protein>
<dbReference type="EMBL" id="CP009509">
    <property type="protein sequence ID" value="AKB39918.1"/>
    <property type="molecule type" value="Genomic_DNA"/>
</dbReference>
<name>A0A0E3PW63_METMZ</name>
<evidence type="ECO:0000313" key="2">
    <source>
        <dbReference type="EMBL" id="AKB39918.1"/>
    </source>
</evidence>
<feature type="region of interest" description="Disordered" evidence="1">
    <location>
        <begin position="1"/>
        <end position="30"/>
    </location>
</feature>
<dbReference type="PATRIC" id="fig|1434117.4.peg.1156"/>
<sequence length="153" mass="17803">MDNNTSQDRGSNSGGEEIYEGTDPELQDLPLPKTDSMLYLILNSLNQNIANFNAYLKFKHYISEDILNTELLKRSMGIHRDFSALFLHTKEELVFIYPELLEKAERILFKGDVGADFIKYTCKMSKLIDDYKNVLYREGYLPDFKRQLFLTDA</sequence>
<reference evidence="2 3" key="1">
    <citation type="submission" date="2014-07" db="EMBL/GenBank/DDBJ databases">
        <title>Methanogenic archaea and the global carbon cycle.</title>
        <authorList>
            <person name="Henriksen J.R."/>
            <person name="Luke J."/>
            <person name="Reinhart S."/>
            <person name="Benedict M.N."/>
            <person name="Youngblut N.D."/>
            <person name="Metcalf M.E."/>
            <person name="Whitaker R.J."/>
            <person name="Metcalf W.W."/>
        </authorList>
    </citation>
    <scope>NUCLEOTIDE SEQUENCE [LARGE SCALE GENOMIC DNA]</scope>
    <source>
        <strain evidence="2 3">WWM610</strain>
    </source>
</reference>
<dbReference type="RefSeq" id="WP_015411046.1">
    <property type="nucleotide sequence ID" value="NZ_CP009509.1"/>
</dbReference>
<feature type="compositionally biased region" description="Acidic residues" evidence="1">
    <location>
        <begin position="17"/>
        <end position="26"/>
    </location>
</feature>
<dbReference type="Proteomes" id="UP000033058">
    <property type="component" value="Chromosome"/>
</dbReference>
<gene>
    <name evidence="2" type="ORF">MSMAW_0927</name>
</gene>
<evidence type="ECO:0000256" key="1">
    <source>
        <dbReference type="SAM" id="MobiDB-lite"/>
    </source>
</evidence>